<dbReference type="Proteomes" id="UP000261680">
    <property type="component" value="Unplaced"/>
</dbReference>
<feature type="chain" id="PRO_5044515487" description="Beta-defensin" evidence="6">
    <location>
        <begin position="20"/>
        <end position="66"/>
    </location>
</feature>
<comment type="subcellular location">
    <subcellularLocation>
        <location evidence="1 6">Secreted</location>
    </subcellularLocation>
</comment>
<feature type="domain" description="Beta-defensin" evidence="7">
    <location>
        <begin position="25"/>
        <end position="54"/>
    </location>
</feature>
<evidence type="ECO:0000256" key="6">
    <source>
        <dbReference type="RuleBase" id="RU231113"/>
    </source>
</evidence>
<comment type="similarity">
    <text evidence="2 6">Belongs to the beta-defensin family.</text>
</comment>
<evidence type="ECO:0000259" key="7">
    <source>
        <dbReference type="Pfam" id="PF13841"/>
    </source>
</evidence>
<proteinExistence type="inferred from homology"/>
<keyword evidence="6" id="KW-0929">Antimicrobial</keyword>
<evidence type="ECO:0000256" key="2">
    <source>
        <dbReference type="ARBA" id="ARBA00007371"/>
    </source>
</evidence>
<comment type="function">
    <text evidence="6">Has antibacterial activity.</text>
</comment>
<protein>
    <recommendedName>
        <fullName evidence="6">Beta-defensin</fullName>
    </recommendedName>
</protein>
<reference evidence="8" key="1">
    <citation type="submission" date="2019-03" db="UniProtKB">
        <authorList>
            <consortium name="Ensembl"/>
        </authorList>
    </citation>
    <scope>IDENTIFICATION</scope>
</reference>
<dbReference type="GO" id="GO:0005576">
    <property type="term" value="C:extracellular region"/>
    <property type="evidence" value="ECO:0007669"/>
    <property type="project" value="UniProtKB-SubCell"/>
</dbReference>
<feature type="signal peptide" evidence="6">
    <location>
        <begin position="1"/>
        <end position="19"/>
    </location>
</feature>
<sequence length="66" mass="7719">MRTFLFLFAVFFLLAPARNAFFDEKCFKLNGRCMNSCRKNEDLVALCQKSLKCCLTLQPCWKSKDD</sequence>
<dbReference type="Pfam" id="PF13841">
    <property type="entry name" value="Defensin_beta_2"/>
    <property type="match status" value="1"/>
</dbReference>
<evidence type="ECO:0000313" key="8">
    <source>
        <dbReference type="Ensembl" id="ENSUMAP00000034599"/>
    </source>
</evidence>
<evidence type="ECO:0000313" key="10">
    <source>
        <dbReference type="RefSeq" id="XP_008704374.1"/>
    </source>
</evidence>
<gene>
    <name evidence="10" type="primary">DEFB106A</name>
    <name evidence="8" type="synonym">LOC103676936</name>
</gene>
<keyword evidence="4 6" id="KW-0732">Signal</keyword>
<evidence type="ECO:0000256" key="3">
    <source>
        <dbReference type="ARBA" id="ARBA00022525"/>
    </source>
</evidence>
<keyword evidence="5" id="KW-1015">Disulfide bond</keyword>
<evidence type="ECO:0000313" key="9">
    <source>
        <dbReference type="Proteomes" id="UP000261680"/>
    </source>
</evidence>
<keyword evidence="9" id="KW-1185">Reference proteome</keyword>
<evidence type="ECO:0000256" key="4">
    <source>
        <dbReference type="ARBA" id="ARBA00022729"/>
    </source>
</evidence>
<dbReference type="AlphaFoldDB" id="A0A384DC43"/>
<dbReference type="CTD" id="245909"/>
<dbReference type="GeneTree" id="ENSGT00390000005938"/>
<dbReference type="OrthoDB" id="9603676at2759"/>
<dbReference type="GeneID" id="103676936"/>
<dbReference type="Gene3D" id="3.10.360.10">
    <property type="entry name" value="Antimicrobial Peptide, Beta-defensin 2, Chain A"/>
    <property type="match status" value="1"/>
</dbReference>
<accession>A0A384DC43</accession>
<dbReference type="OMA" id="RGTCKNN"/>
<evidence type="ECO:0000256" key="5">
    <source>
        <dbReference type="ARBA" id="ARBA00023157"/>
    </source>
</evidence>
<keyword evidence="6" id="KW-0044">Antibiotic</keyword>
<dbReference type="KEGG" id="umr:103676936"/>
<evidence type="ECO:0000256" key="1">
    <source>
        <dbReference type="ARBA" id="ARBA00004613"/>
    </source>
</evidence>
<dbReference type="InterPro" id="IPR025933">
    <property type="entry name" value="Beta_defensin_dom"/>
</dbReference>
<reference evidence="10" key="2">
    <citation type="submission" date="2025-04" db="UniProtKB">
        <authorList>
            <consortium name="RefSeq"/>
        </authorList>
    </citation>
    <scope>IDENTIFICATION</scope>
    <source>
        <tissue evidence="10">Whole blood</tissue>
    </source>
</reference>
<name>A0A384DC43_URSMA</name>
<dbReference type="GO" id="GO:0045087">
    <property type="term" value="P:innate immune response"/>
    <property type="evidence" value="ECO:0007669"/>
    <property type="project" value="InterPro"/>
</dbReference>
<organism evidence="9 10">
    <name type="scientific">Ursus maritimus</name>
    <name type="common">Polar bear</name>
    <name type="synonym">Thalarctos maritimus</name>
    <dbReference type="NCBI Taxonomy" id="29073"/>
    <lineage>
        <taxon>Eukaryota</taxon>
        <taxon>Metazoa</taxon>
        <taxon>Chordata</taxon>
        <taxon>Craniata</taxon>
        <taxon>Vertebrata</taxon>
        <taxon>Euteleostomi</taxon>
        <taxon>Mammalia</taxon>
        <taxon>Eutheria</taxon>
        <taxon>Laurasiatheria</taxon>
        <taxon>Carnivora</taxon>
        <taxon>Caniformia</taxon>
        <taxon>Ursidae</taxon>
        <taxon>Ursus</taxon>
    </lineage>
</organism>
<dbReference type="GO" id="GO:0042742">
    <property type="term" value="P:defense response to bacterium"/>
    <property type="evidence" value="ECO:0007669"/>
    <property type="project" value="UniProtKB-UniRule"/>
</dbReference>
<keyword evidence="3 6" id="KW-0964">Secreted</keyword>
<dbReference type="Ensembl" id="ENSUMAT00000040930.1">
    <property type="protein sequence ID" value="ENSUMAP00000034599.1"/>
    <property type="gene ID" value="ENSUMAG00000024906.1"/>
</dbReference>
<dbReference type="RefSeq" id="XP_008704374.1">
    <property type="nucleotide sequence ID" value="XM_008706152.1"/>
</dbReference>
<dbReference type="STRING" id="29073.ENSUMAP00000034599"/>
<keyword evidence="6" id="KW-0211">Defensin</keyword>